<dbReference type="Proteomes" id="UP000070326">
    <property type="component" value="Unassembled WGS sequence"/>
</dbReference>
<comment type="caution">
    <text evidence="2">The sequence shown here is derived from an EMBL/GenBank/DDBJ whole genome shotgun (WGS) entry which is preliminary data.</text>
</comment>
<organism evidence="2 3">
    <name type="scientific">Peptostreptococcus anaerobius</name>
    <dbReference type="NCBI Taxonomy" id="1261"/>
    <lineage>
        <taxon>Bacteria</taxon>
        <taxon>Bacillati</taxon>
        <taxon>Bacillota</taxon>
        <taxon>Clostridia</taxon>
        <taxon>Peptostreptococcales</taxon>
        <taxon>Peptostreptococcaceae</taxon>
        <taxon>Peptostreptococcus</taxon>
    </lineage>
</organism>
<evidence type="ECO:0000313" key="2">
    <source>
        <dbReference type="EMBL" id="KXI10965.1"/>
    </source>
</evidence>
<accession>A0A135YNG8</accession>
<evidence type="ECO:0000256" key="1">
    <source>
        <dbReference type="SAM" id="Phobius"/>
    </source>
</evidence>
<reference evidence="2 3" key="1">
    <citation type="submission" date="2016-02" db="EMBL/GenBank/DDBJ databases">
        <authorList>
            <person name="Wen L."/>
            <person name="He K."/>
            <person name="Yang H."/>
        </authorList>
    </citation>
    <scope>NUCLEOTIDE SEQUENCE [LARGE SCALE GENOMIC DNA]</scope>
    <source>
        <strain evidence="2 3">MJR8628A</strain>
    </source>
</reference>
<sequence length="65" mass="7466">MQLNQGFHIRLKKMDRTCHLSALLSLLGQIGGIAEILIMLNNLSIKSLIKNLTQLTFKDRKVRLY</sequence>
<dbReference type="PATRIC" id="fig|1261.5.peg.1520"/>
<dbReference type="EMBL" id="LSQZ01000084">
    <property type="protein sequence ID" value="KXI10965.1"/>
    <property type="molecule type" value="Genomic_DNA"/>
</dbReference>
<name>A0A135YNG8_9FIRM</name>
<keyword evidence="1" id="KW-0472">Membrane</keyword>
<proteinExistence type="predicted"/>
<evidence type="ECO:0000313" key="3">
    <source>
        <dbReference type="Proteomes" id="UP000070326"/>
    </source>
</evidence>
<dbReference type="AlphaFoldDB" id="A0A135YNG8"/>
<gene>
    <name evidence="2" type="ORF">HMPREF3195_01515</name>
</gene>
<dbReference type="STRING" id="1261.HMPREF3195_01515"/>
<keyword evidence="1" id="KW-0812">Transmembrane</keyword>
<protein>
    <submittedName>
        <fullName evidence="2">Uncharacterized protein</fullName>
    </submittedName>
</protein>
<feature type="transmembrane region" description="Helical" evidence="1">
    <location>
        <begin position="20"/>
        <end position="40"/>
    </location>
</feature>
<keyword evidence="1" id="KW-1133">Transmembrane helix</keyword>